<accession>A0A3R7KBD3</accession>
<evidence type="ECO:0000313" key="2">
    <source>
        <dbReference type="Proteomes" id="UP000283634"/>
    </source>
</evidence>
<keyword evidence="1" id="KW-0808">Transferase</keyword>
<protein>
    <submittedName>
        <fullName evidence="1">Methyltransferase</fullName>
        <ecNumber evidence="1">2.1.1.-</ecNumber>
    </submittedName>
</protein>
<keyword evidence="2" id="KW-1185">Reference proteome</keyword>
<dbReference type="EMBL" id="MKGL01000153">
    <property type="protein sequence ID" value="RNF04800.1"/>
    <property type="molecule type" value="Genomic_DNA"/>
</dbReference>
<dbReference type="OMA" id="VLYENEY"/>
<evidence type="ECO:0000313" key="1">
    <source>
        <dbReference type="EMBL" id="RNF04800.1"/>
    </source>
</evidence>
<dbReference type="GeneID" id="40328859"/>
<keyword evidence="1" id="KW-0489">Methyltransferase</keyword>
<dbReference type="SUPFAM" id="SSF75217">
    <property type="entry name" value="alpha/beta knot"/>
    <property type="match status" value="1"/>
</dbReference>
<dbReference type="Gene3D" id="3.40.1280.10">
    <property type="match status" value="1"/>
</dbReference>
<dbReference type="InterPro" id="IPR029028">
    <property type="entry name" value="Alpha/beta_knot_MTases"/>
</dbReference>
<dbReference type="RefSeq" id="XP_029238312.1">
    <property type="nucleotide sequence ID" value="XM_029381831.1"/>
</dbReference>
<organism evidence="1 2">
    <name type="scientific">Trypanosoma rangeli</name>
    <dbReference type="NCBI Taxonomy" id="5698"/>
    <lineage>
        <taxon>Eukaryota</taxon>
        <taxon>Discoba</taxon>
        <taxon>Euglenozoa</taxon>
        <taxon>Kinetoplastea</taxon>
        <taxon>Metakinetoplastina</taxon>
        <taxon>Trypanosomatida</taxon>
        <taxon>Trypanosomatidae</taxon>
        <taxon>Trypanosoma</taxon>
        <taxon>Herpetosoma</taxon>
    </lineage>
</organism>
<dbReference type="AlphaFoldDB" id="A0A3R7KBD3"/>
<dbReference type="GO" id="GO:0003723">
    <property type="term" value="F:RNA binding"/>
    <property type="evidence" value="ECO:0007669"/>
    <property type="project" value="TreeGrafter"/>
</dbReference>
<dbReference type="InterPro" id="IPR029026">
    <property type="entry name" value="tRNA_m1G_MTases_N"/>
</dbReference>
<dbReference type="Proteomes" id="UP000283634">
    <property type="component" value="Unassembled WGS sequence"/>
</dbReference>
<dbReference type="EC" id="2.1.1.-" evidence="1"/>
<dbReference type="InterPro" id="IPR051259">
    <property type="entry name" value="rRNA_Methyltransferase"/>
</dbReference>
<dbReference type="OrthoDB" id="239614at2759"/>
<gene>
    <name evidence="1" type="ORF">TraAM80_04926</name>
</gene>
<name>A0A3R7KBD3_TRYRA</name>
<reference evidence="1 2" key="1">
    <citation type="journal article" date="2018" name="BMC Genomics">
        <title>Genomic comparison of Trypanosoma conorhini and Trypanosoma rangeli to Trypanosoma cruzi strains of high and low virulence.</title>
        <authorList>
            <person name="Bradwell K.R."/>
            <person name="Koparde V.N."/>
            <person name="Matveyev A.V."/>
            <person name="Serrano M.G."/>
            <person name="Alves J.M."/>
            <person name="Parikh H."/>
            <person name="Huang B."/>
            <person name="Lee V."/>
            <person name="Espinosa-Alvarez O."/>
            <person name="Ortiz P.A."/>
            <person name="Costa-Martins A.G."/>
            <person name="Teixeira M.M."/>
            <person name="Buck G.A."/>
        </authorList>
    </citation>
    <scope>NUCLEOTIDE SEQUENCE [LARGE SCALE GENOMIC DNA]</scope>
    <source>
        <strain evidence="1 2">AM80</strain>
    </source>
</reference>
<dbReference type="PANTHER" id="PTHR43191:SF2">
    <property type="entry name" value="RRNA METHYLTRANSFERASE 3, MITOCHONDRIAL"/>
    <property type="match status" value="1"/>
</dbReference>
<dbReference type="VEuPathDB" id="TriTrypDB:TRSC58_05028"/>
<sequence>MVCRSYLLRLGCTVTGLRQALAPPRAFRSDDPLTRWSRRLVNGWPKRCLHPHLCVGLEGCTSAFNALNSIRTCMHFATTFPPSFLSLERAEDIHSLHPRSTAQNVDPANETRPGVMLSQVARFGEDLFLNDPSHRQLPLVALENYTTRSESILSCRFPPAARLVVGHENNGVSTKYIDELDGNDRKGCRAERVVYIPQYGTISSLNVVTSMGIALFYATLDTRYPSARTLVRGAEGGDTTGASSELEALQAYQRFFRRRLPNTAAECSFSRVDQRPIHPLYYKENVFSIIEMHRQLRQLLLQACSYRGVSATPGHFGLSVLYENERDQRSLGGIVRNANAFLVDQVLYFGRKKINVVGTVGTQHYTPTVYLGSSISDVDDGGGDAENWALKLFQRVEAANGATAAWWFFDCGHAFLYREGASGEETVEEKERMKLRATTEAWSWYNAHRGDPDFNISLCDTEERLREAAQGGVVLLVPQEGYLPPFHLLRRCQRILTVLPNGDMEGTAGLPVSVAGGIALQRLSAVMHPQVLIL</sequence>
<comment type="caution">
    <text evidence="1">The sequence shown here is derived from an EMBL/GenBank/DDBJ whole genome shotgun (WGS) entry which is preliminary data.</text>
</comment>
<proteinExistence type="predicted"/>
<dbReference type="GO" id="GO:0032259">
    <property type="term" value="P:methylation"/>
    <property type="evidence" value="ECO:0007669"/>
    <property type="project" value="UniProtKB-KW"/>
</dbReference>
<dbReference type="GO" id="GO:0008168">
    <property type="term" value="F:methyltransferase activity"/>
    <property type="evidence" value="ECO:0007669"/>
    <property type="project" value="UniProtKB-KW"/>
</dbReference>
<dbReference type="PANTHER" id="PTHR43191">
    <property type="entry name" value="RRNA METHYLTRANSFERASE 3"/>
    <property type="match status" value="1"/>
</dbReference>